<protein>
    <submittedName>
        <fullName evidence="2">Uncharacterized protein</fullName>
    </submittedName>
</protein>
<organism evidence="2 3">
    <name type="scientific">Paraburkholderia aspalathi</name>
    <dbReference type="NCBI Taxonomy" id="1324617"/>
    <lineage>
        <taxon>Bacteria</taxon>
        <taxon>Pseudomonadati</taxon>
        <taxon>Pseudomonadota</taxon>
        <taxon>Betaproteobacteria</taxon>
        <taxon>Burkholderiales</taxon>
        <taxon>Burkholderiaceae</taxon>
        <taxon>Paraburkholderia</taxon>
    </lineage>
</organism>
<accession>A0A1I7B8L6</accession>
<name>A0A1I7B8L6_9BURK</name>
<feature type="region of interest" description="Disordered" evidence="1">
    <location>
        <begin position="33"/>
        <end position="56"/>
    </location>
</feature>
<gene>
    <name evidence="2" type="ORF">SAMN05192563_1004281</name>
</gene>
<dbReference type="EMBL" id="FPBH01000004">
    <property type="protein sequence ID" value="SFT83556.1"/>
    <property type="molecule type" value="Genomic_DNA"/>
</dbReference>
<evidence type="ECO:0000313" key="3">
    <source>
        <dbReference type="Proteomes" id="UP000198844"/>
    </source>
</evidence>
<sequence>MNKQDLLLMGPFQFFYGSTALFDNCTKLKQRRSNTAGNKVDGVKDPRSDVPTTSAHLRNDFHPNIADIV</sequence>
<proteinExistence type="predicted"/>
<dbReference type="RefSeq" id="WP_093633881.1">
    <property type="nucleotide sequence ID" value="NZ_FPBH01000004.1"/>
</dbReference>
<dbReference type="Proteomes" id="UP000198844">
    <property type="component" value="Unassembled WGS sequence"/>
</dbReference>
<evidence type="ECO:0000313" key="2">
    <source>
        <dbReference type="EMBL" id="SFT83556.1"/>
    </source>
</evidence>
<dbReference type="AlphaFoldDB" id="A0A1I7B8L6"/>
<evidence type="ECO:0000256" key="1">
    <source>
        <dbReference type="SAM" id="MobiDB-lite"/>
    </source>
</evidence>
<reference evidence="2 3" key="1">
    <citation type="submission" date="2016-10" db="EMBL/GenBank/DDBJ databases">
        <authorList>
            <person name="de Groot N.N."/>
        </authorList>
    </citation>
    <scope>NUCLEOTIDE SEQUENCE [LARGE SCALE GENOMIC DNA]</scope>
    <source>
        <strain evidence="2 3">LMG 27731</strain>
    </source>
</reference>